<gene>
    <name evidence="1" type="ORF">RAG0_12711</name>
</gene>
<keyword evidence="2" id="KW-1185">Reference proteome</keyword>
<sequence>MSSAAIDGVPPHFKPYNSSLLLSAREVGSPTGMGRILSQIQSRMSHLAHQRPELHPFPIPPIATSSSTHHFTISLQYMTLQTPTTPAHLSGGKDKIPISGLSKAQMIVVKQQIDEAARLGLVSRYWDVPSWAVNLRMAV</sequence>
<accession>A0A1E1L9D3</accession>
<dbReference type="EMBL" id="FJUX01000093">
    <property type="protein sequence ID" value="CZT07178.1"/>
    <property type="molecule type" value="Genomic_DNA"/>
</dbReference>
<organism evidence="1 2">
    <name type="scientific">Rhynchosporium agropyri</name>
    <dbReference type="NCBI Taxonomy" id="914238"/>
    <lineage>
        <taxon>Eukaryota</taxon>
        <taxon>Fungi</taxon>
        <taxon>Dikarya</taxon>
        <taxon>Ascomycota</taxon>
        <taxon>Pezizomycotina</taxon>
        <taxon>Leotiomycetes</taxon>
        <taxon>Helotiales</taxon>
        <taxon>Ploettnerulaceae</taxon>
        <taxon>Rhynchosporium</taxon>
    </lineage>
</organism>
<dbReference type="OrthoDB" id="4153866at2759"/>
<evidence type="ECO:0000313" key="2">
    <source>
        <dbReference type="Proteomes" id="UP000178912"/>
    </source>
</evidence>
<proteinExistence type="predicted"/>
<dbReference type="Proteomes" id="UP000178912">
    <property type="component" value="Unassembled WGS sequence"/>
</dbReference>
<evidence type="ECO:0000313" key="1">
    <source>
        <dbReference type="EMBL" id="CZT07178.1"/>
    </source>
</evidence>
<protein>
    <submittedName>
        <fullName evidence="1">Uncharacterized protein</fullName>
    </submittedName>
</protein>
<reference evidence="2" key="1">
    <citation type="submission" date="2016-03" db="EMBL/GenBank/DDBJ databases">
        <authorList>
            <person name="Guldener U."/>
        </authorList>
    </citation>
    <scope>NUCLEOTIDE SEQUENCE [LARGE SCALE GENOMIC DNA]</scope>
    <source>
        <strain evidence="2">04CH-RAC-A.6.1</strain>
    </source>
</reference>
<dbReference type="AlphaFoldDB" id="A0A1E1L9D3"/>
<name>A0A1E1L9D3_9HELO</name>